<evidence type="ECO:0000313" key="4">
    <source>
        <dbReference type="EMBL" id="MBP2201022.1"/>
    </source>
</evidence>
<dbReference type="Pfam" id="PF04509">
    <property type="entry name" value="CheC"/>
    <property type="match status" value="1"/>
</dbReference>
<evidence type="ECO:0000259" key="3">
    <source>
        <dbReference type="Pfam" id="PF04509"/>
    </source>
</evidence>
<dbReference type="Gene3D" id="3.40.1550.10">
    <property type="entry name" value="CheC-like"/>
    <property type="match status" value="1"/>
</dbReference>
<gene>
    <name evidence="4" type="ORF">J3E07_000420</name>
</gene>
<dbReference type="Proteomes" id="UP000740329">
    <property type="component" value="Unassembled WGS sequence"/>
</dbReference>
<dbReference type="InterPro" id="IPR007597">
    <property type="entry name" value="CheC"/>
</dbReference>
<dbReference type="GO" id="GO:0016787">
    <property type="term" value="F:hydrolase activity"/>
    <property type="evidence" value="ECO:0007669"/>
    <property type="project" value="UniProtKB-KW"/>
</dbReference>
<protein>
    <submittedName>
        <fullName evidence="4">Chemotaxis protein CheC</fullName>
    </submittedName>
</protein>
<reference evidence="4" key="1">
    <citation type="submission" date="2021-03" db="EMBL/GenBank/DDBJ databases">
        <title>Genomic Encyclopedia of Type Strains, Phase IV (KMG-V): Genome sequencing to study the core and pangenomes of soil and plant-associated prokaryotes.</title>
        <authorList>
            <person name="Whitman W."/>
        </authorList>
    </citation>
    <scope>NUCLEOTIDE SEQUENCE</scope>
    <source>
        <strain evidence="4">C4</strain>
    </source>
</reference>
<dbReference type="GO" id="GO:0006935">
    <property type="term" value="P:chemotaxis"/>
    <property type="evidence" value="ECO:0007669"/>
    <property type="project" value="UniProtKB-KW"/>
</dbReference>
<evidence type="ECO:0000256" key="1">
    <source>
        <dbReference type="ARBA" id="ARBA00022500"/>
    </source>
</evidence>
<organism evidence="4 5">
    <name type="scientific">Methanococcus voltae</name>
    <dbReference type="NCBI Taxonomy" id="2188"/>
    <lineage>
        <taxon>Archaea</taxon>
        <taxon>Methanobacteriati</taxon>
        <taxon>Methanobacteriota</taxon>
        <taxon>Methanomada group</taxon>
        <taxon>Methanococci</taxon>
        <taxon>Methanococcales</taxon>
        <taxon>Methanococcaceae</taxon>
        <taxon>Methanococcus</taxon>
    </lineage>
</organism>
<keyword evidence="1" id="KW-0145">Chemotaxis</keyword>
<dbReference type="AlphaFoldDB" id="A0A8J7RFQ8"/>
<dbReference type="SUPFAM" id="SSF103039">
    <property type="entry name" value="CheC-like"/>
    <property type="match status" value="1"/>
</dbReference>
<dbReference type="PANTHER" id="PTHR43693:SF1">
    <property type="entry name" value="PROTEIN PHOSPHATASE CHEZ"/>
    <property type="match status" value="1"/>
</dbReference>
<proteinExistence type="predicted"/>
<dbReference type="InterPro" id="IPR050992">
    <property type="entry name" value="CheZ_family_phosphatases"/>
</dbReference>
<evidence type="ECO:0000313" key="5">
    <source>
        <dbReference type="Proteomes" id="UP000740329"/>
    </source>
</evidence>
<sequence length="204" mass="22834">MGIIEAIKKITDIGQEAAENVGDSFTGLTGQNTDVSFLGTRFVPLERLPEQFSEDYCKITKIDFDGVLSGNSMLILPEVDAVKLEKLLLLDMIWDSLTNKTEMPEYREMESSVINEVANIVLAAFLNVFANELNGEINITTPKFIKDAGFNIVESLVIELMEKNVEYALVFDTKIEVVGRFPLNCNILIMINPETIDNLDNLYS</sequence>
<dbReference type="OrthoDB" id="182374at2157"/>
<dbReference type="PANTHER" id="PTHR43693">
    <property type="entry name" value="PROTEIN PHOSPHATASE CHEZ"/>
    <property type="match status" value="1"/>
</dbReference>
<comment type="caution">
    <text evidence="4">The sequence shown here is derived from an EMBL/GenBank/DDBJ whole genome shotgun (WGS) entry which is preliminary data.</text>
</comment>
<feature type="domain" description="CheC-like protein" evidence="3">
    <location>
        <begin position="109"/>
        <end position="145"/>
    </location>
</feature>
<keyword evidence="2" id="KW-0378">Hydrolase</keyword>
<dbReference type="EMBL" id="JAGGMV010000001">
    <property type="protein sequence ID" value="MBP2201022.1"/>
    <property type="molecule type" value="Genomic_DNA"/>
</dbReference>
<dbReference type="InterPro" id="IPR028976">
    <property type="entry name" value="CheC-like_sf"/>
</dbReference>
<evidence type="ECO:0000256" key="2">
    <source>
        <dbReference type="ARBA" id="ARBA00022801"/>
    </source>
</evidence>
<accession>A0A8J7RFQ8</accession>
<dbReference type="CDD" id="cd17911">
    <property type="entry name" value="CheC_ClassIII"/>
    <property type="match status" value="1"/>
</dbReference>
<dbReference type="RefSeq" id="WP_209590495.1">
    <property type="nucleotide sequence ID" value="NZ_JAGGMU010000001.1"/>
</dbReference>
<name>A0A8J7RFQ8_METVO</name>